<organism evidence="3 4">
    <name type="scientific">Heligmosomoides polygyrus</name>
    <name type="common">Parasitic roundworm</name>
    <dbReference type="NCBI Taxonomy" id="6339"/>
    <lineage>
        <taxon>Eukaryota</taxon>
        <taxon>Metazoa</taxon>
        <taxon>Ecdysozoa</taxon>
        <taxon>Nematoda</taxon>
        <taxon>Chromadorea</taxon>
        <taxon>Rhabditida</taxon>
        <taxon>Rhabditina</taxon>
        <taxon>Rhabditomorpha</taxon>
        <taxon>Strongyloidea</taxon>
        <taxon>Heligmosomidae</taxon>
        <taxon>Heligmosomoides</taxon>
    </lineage>
</organism>
<feature type="region of interest" description="Disordered" evidence="1">
    <location>
        <begin position="16"/>
        <end position="48"/>
    </location>
</feature>
<evidence type="ECO:0000313" key="2">
    <source>
        <dbReference type="EMBL" id="VDP60054.1"/>
    </source>
</evidence>
<gene>
    <name evidence="2" type="ORF">HPBE_LOCUS26925</name>
</gene>
<name>A0A183GW55_HELPZ</name>
<evidence type="ECO:0000256" key="1">
    <source>
        <dbReference type="SAM" id="MobiDB-lite"/>
    </source>
</evidence>
<evidence type="ECO:0000313" key="4">
    <source>
        <dbReference type="WBParaSite" id="HPBE_0002692501-mRNA-1"/>
    </source>
</evidence>
<dbReference type="AlphaFoldDB" id="A0A183GW55"/>
<reference evidence="4" key="2">
    <citation type="submission" date="2019-09" db="UniProtKB">
        <authorList>
            <consortium name="WormBaseParasite"/>
        </authorList>
    </citation>
    <scope>IDENTIFICATION</scope>
</reference>
<accession>A0A183GW55</accession>
<reference evidence="2 3" key="1">
    <citation type="submission" date="2018-11" db="EMBL/GenBank/DDBJ databases">
        <authorList>
            <consortium name="Pathogen Informatics"/>
        </authorList>
    </citation>
    <scope>NUCLEOTIDE SEQUENCE [LARGE SCALE GENOMIC DNA]</scope>
</reference>
<dbReference type="Proteomes" id="UP000050761">
    <property type="component" value="Unassembled WGS sequence"/>
</dbReference>
<protein>
    <submittedName>
        <fullName evidence="2 4">Uncharacterized protein</fullName>
    </submittedName>
</protein>
<accession>A0A3P8FPF0</accession>
<dbReference type="WBParaSite" id="HPBE_0002692501-mRNA-1">
    <property type="protein sequence ID" value="HPBE_0002692501-mRNA-1"/>
    <property type="gene ID" value="HPBE_0002692501"/>
</dbReference>
<sequence>MKTMFIETIQASDAPFSLKETKTSPKPTWPRTYDRAEQEETSGLGASTSVGDVVEKAKNSGSVTIYPTLPFLLP</sequence>
<dbReference type="EMBL" id="UZAH01041307">
    <property type="protein sequence ID" value="VDP60054.1"/>
    <property type="molecule type" value="Genomic_DNA"/>
</dbReference>
<evidence type="ECO:0000313" key="3">
    <source>
        <dbReference type="Proteomes" id="UP000050761"/>
    </source>
</evidence>
<keyword evidence="3" id="KW-1185">Reference proteome</keyword>
<proteinExistence type="predicted"/>